<comment type="subcellular location">
    <subcellularLocation>
        <location evidence="6">Cytoplasm</location>
    </subcellularLocation>
</comment>
<feature type="binding site" evidence="6">
    <location>
        <begin position="182"/>
        <end position="187"/>
    </location>
    <ligand>
        <name>NAD(+)</name>
        <dbReference type="ChEBI" id="CHEBI:57540"/>
    </ligand>
</feature>
<keyword evidence="6" id="KW-0067">ATP-binding</keyword>
<evidence type="ECO:0000313" key="8">
    <source>
        <dbReference type="Proteomes" id="UP000824201"/>
    </source>
</evidence>
<feature type="binding site" evidence="6">
    <location>
        <position position="169"/>
    </location>
    <ligand>
        <name>NAD(+)</name>
        <dbReference type="ChEBI" id="CHEBI:57540"/>
    </ligand>
</feature>
<keyword evidence="6" id="KW-0963">Cytoplasm</keyword>
<dbReference type="Proteomes" id="UP000824201">
    <property type="component" value="Unassembled WGS sequence"/>
</dbReference>
<evidence type="ECO:0000256" key="3">
    <source>
        <dbReference type="ARBA" id="ARBA00022857"/>
    </source>
</evidence>
<keyword evidence="6" id="KW-0547">Nucleotide-binding</keyword>
<dbReference type="GO" id="GO:0019674">
    <property type="term" value="P:NAD+ metabolic process"/>
    <property type="evidence" value="ECO:0007669"/>
    <property type="project" value="InterPro"/>
</dbReference>
<feature type="binding site" evidence="6">
    <location>
        <begin position="141"/>
        <end position="142"/>
    </location>
    <ligand>
        <name>NAD(+)</name>
        <dbReference type="ChEBI" id="CHEBI:57540"/>
    </ligand>
</feature>
<dbReference type="GO" id="GO:0046872">
    <property type="term" value="F:metal ion binding"/>
    <property type="evidence" value="ECO:0007669"/>
    <property type="project" value="UniProtKB-UniRule"/>
</dbReference>
<dbReference type="InterPro" id="IPR017438">
    <property type="entry name" value="ATP-NAD_kinase_N"/>
</dbReference>
<comment type="similarity">
    <text evidence="6">Belongs to the NAD kinase family.</text>
</comment>
<dbReference type="AlphaFoldDB" id="A0A9D1EFL5"/>
<dbReference type="GO" id="GO:0003951">
    <property type="term" value="F:NAD+ kinase activity"/>
    <property type="evidence" value="ECO:0007669"/>
    <property type="project" value="UniProtKB-UniRule"/>
</dbReference>
<comment type="caution">
    <text evidence="6">Lacks conserved residue(s) required for the propagation of feature annotation.</text>
</comment>
<feature type="active site" description="Proton acceptor" evidence="6">
    <location>
        <position position="67"/>
    </location>
</feature>
<dbReference type="Pfam" id="PF20143">
    <property type="entry name" value="NAD_kinase_C"/>
    <property type="match status" value="1"/>
</dbReference>
<comment type="caution">
    <text evidence="7">The sequence shown here is derived from an EMBL/GenBank/DDBJ whole genome shotgun (WGS) entry which is preliminary data.</text>
</comment>
<keyword evidence="3 6" id="KW-0521">NADP</keyword>
<dbReference type="Gene3D" id="2.60.200.30">
    <property type="entry name" value="Probable inorganic polyphosphate/atp-NAD kinase, domain 2"/>
    <property type="match status" value="1"/>
</dbReference>
<dbReference type="InterPro" id="IPR016064">
    <property type="entry name" value="NAD/diacylglycerol_kinase_sf"/>
</dbReference>
<accession>A0A9D1EFL5</accession>
<dbReference type="PANTHER" id="PTHR20275:SF0">
    <property type="entry name" value="NAD KINASE"/>
    <property type="match status" value="1"/>
</dbReference>
<evidence type="ECO:0000256" key="4">
    <source>
        <dbReference type="ARBA" id="ARBA00023027"/>
    </source>
</evidence>
<reference evidence="7" key="2">
    <citation type="journal article" date="2021" name="PeerJ">
        <title>Extensive microbial diversity within the chicken gut microbiome revealed by metagenomics and culture.</title>
        <authorList>
            <person name="Gilroy R."/>
            <person name="Ravi A."/>
            <person name="Getino M."/>
            <person name="Pursley I."/>
            <person name="Horton D.L."/>
            <person name="Alikhan N.F."/>
            <person name="Baker D."/>
            <person name="Gharbi K."/>
            <person name="Hall N."/>
            <person name="Watson M."/>
            <person name="Adriaenssens E.M."/>
            <person name="Foster-Nyarko E."/>
            <person name="Jarju S."/>
            <person name="Secka A."/>
            <person name="Antonio M."/>
            <person name="Oren A."/>
            <person name="Chaudhuri R.R."/>
            <person name="La Ragione R."/>
            <person name="Hildebrand F."/>
            <person name="Pallen M.J."/>
        </authorList>
    </citation>
    <scope>NUCLEOTIDE SEQUENCE</scope>
    <source>
        <strain evidence="7">ChiW13-3771</strain>
    </source>
</reference>
<keyword evidence="2 6" id="KW-0418">Kinase</keyword>
<evidence type="ECO:0000256" key="1">
    <source>
        <dbReference type="ARBA" id="ARBA00022679"/>
    </source>
</evidence>
<sequence length="285" mass="31538">MDKFFIISNTEKEQTSETAMSIQHYLEKRGKYCGIYKATGNLPIRSRYTDARKVPKDTQCILVLGGDGTIIQASRDLLNLQIPMVGINLGTLGYLAEVGAQSIEPLLEKLIQDEYYVEERMMIQGELKREGKSIYRDVALNDIVLGRGGPLGVIKFELCVNGECLNHYKADGMIVATPTGSTAYNLSAGGPILAPNSSMFVLTPICTHSLSSRSIVLPDDSVIELIYQGENKRRAKAVVSYDADTSCWIENGDTIRITCSEKKAKLIRISKVSFLETLRKKMATQ</sequence>
<evidence type="ECO:0000256" key="5">
    <source>
        <dbReference type="ARBA" id="ARBA00047925"/>
    </source>
</evidence>
<name>A0A9D1EFL5_9FIRM</name>
<dbReference type="InterPro" id="IPR002504">
    <property type="entry name" value="NADK"/>
</dbReference>
<feature type="binding site" evidence="6">
    <location>
        <position position="171"/>
    </location>
    <ligand>
        <name>NAD(+)</name>
        <dbReference type="ChEBI" id="CHEBI:57540"/>
    </ligand>
</feature>
<dbReference type="EMBL" id="DVHN01000130">
    <property type="protein sequence ID" value="HIR89305.1"/>
    <property type="molecule type" value="Genomic_DNA"/>
</dbReference>
<proteinExistence type="inferred from homology"/>
<dbReference type="HAMAP" id="MF_00361">
    <property type="entry name" value="NAD_kinase"/>
    <property type="match status" value="1"/>
</dbReference>
<protein>
    <recommendedName>
        <fullName evidence="6">NAD kinase</fullName>
        <ecNumber evidence="6">2.7.1.23</ecNumber>
    </recommendedName>
    <alternativeName>
        <fullName evidence="6">ATP-dependent NAD kinase</fullName>
    </alternativeName>
</protein>
<dbReference type="GO" id="GO:0005737">
    <property type="term" value="C:cytoplasm"/>
    <property type="evidence" value="ECO:0007669"/>
    <property type="project" value="UniProtKB-SubCell"/>
</dbReference>
<organism evidence="7 8">
    <name type="scientific">Candidatus Fimimorpha faecalis</name>
    <dbReference type="NCBI Taxonomy" id="2840824"/>
    <lineage>
        <taxon>Bacteria</taxon>
        <taxon>Bacillati</taxon>
        <taxon>Bacillota</taxon>
        <taxon>Clostridia</taxon>
        <taxon>Eubacteriales</taxon>
        <taxon>Candidatus Fimimorpha</taxon>
    </lineage>
</organism>
<dbReference type="GO" id="GO:0051287">
    <property type="term" value="F:NAD binding"/>
    <property type="evidence" value="ECO:0007669"/>
    <property type="project" value="UniProtKB-ARBA"/>
</dbReference>
<dbReference type="Gene3D" id="3.40.50.10330">
    <property type="entry name" value="Probable inorganic polyphosphate/atp-NAD kinase, domain 1"/>
    <property type="match status" value="1"/>
</dbReference>
<keyword evidence="4 6" id="KW-0520">NAD</keyword>
<evidence type="ECO:0000256" key="6">
    <source>
        <dbReference type="HAMAP-Rule" id="MF_00361"/>
    </source>
</evidence>
<feature type="binding site" evidence="6">
    <location>
        <begin position="67"/>
        <end position="68"/>
    </location>
    <ligand>
        <name>NAD(+)</name>
        <dbReference type="ChEBI" id="CHEBI:57540"/>
    </ligand>
</feature>
<dbReference type="InterPro" id="IPR017437">
    <property type="entry name" value="ATP-NAD_kinase_PpnK-typ_C"/>
</dbReference>
<dbReference type="Pfam" id="PF01513">
    <property type="entry name" value="NAD_kinase"/>
    <property type="match status" value="1"/>
</dbReference>
<dbReference type="GO" id="GO:0006741">
    <property type="term" value="P:NADP+ biosynthetic process"/>
    <property type="evidence" value="ECO:0007669"/>
    <property type="project" value="UniProtKB-UniRule"/>
</dbReference>
<comment type="catalytic activity">
    <reaction evidence="5 6">
        <text>NAD(+) + ATP = ADP + NADP(+) + H(+)</text>
        <dbReference type="Rhea" id="RHEA:18629"/>
        <dbReference type="ChEBI" id="CHEBI:15378"/>
        <dbReference type="ChEBI" id="CHEBI:30616"/>
        <dbReference type="ChEBI" id="CHEBI:57540"/>
        <dbReference type="ChEBI" id="CHEBI:58349"/>
        <dbReference type="ChEBI" id="CHEBI:456216"/>
        <dbReference type="EC" id="2.7.1.23"/>
    </reaction>
</comment>
<comment type="function">
    <text evidence="6">Involved in the regulation of the intracellular balance of NAD and NADP, and is a key enzyme in the biosynthesis of NADP. Catalyzes specifically the phosphorylation on 2'-hydroxyl of the adenosine moiety of NAD to yield NADP.</text>
</comment>
<dbReference type="SUPFAM" id="SSF111331">
    <property type="entry name" value="NAD kinase/diacylglycerol kinase-like"/>
    <property type="match status" value="1"/>
</dbReference>
<dbReference type="PANTHER" id="PTHR20275">
    <property type="entry name" value="NAD KINASE"/>
    <property type="match status" value="1"/>
</dbReference>
<comment type="cofactor">
    <cofactor evidence="6">
        <name>a divalent metal cation</name>
        <dbReference type="ChEBI" id="CHEBI:60240"/>
    </cofactor>
</comment>
<evidence type="ECO:0000313" key="7">
    <source>
        <dbReference type="EMBL" id="HIR89305.1"/>
    </source>
</evidence>
<evidence type="ECO:0000256" key="2">
    <source>
        <dbReference type="ARBA" id="ARBA00022777"/>
    </source>
</evidence>
<gene>
    <name evidence="6" type="primary">nadK</name>
    <name evidence="7" type="ORF">IAC96_10170</name>
</gene>
<dbReference type="EC" id="2.7.1.23" evidence="6"/>
<keyword evidence="1 6" id="KW-0808">Transferase</keyword>
<dbReference type="GO" id="GO:0005524">
    <property type="term" value="F:ATP binding"/>
    <property type="evidence" value="ECO:0007669"/>
    <property type="project" value="UniProtKB-KW"/>
</dbReference>
<reference evidence="7" key="1">
    <citation type="submission" date="2020-10" db="EMBL/GenBank/DDBJ databases">
        <authorList>
            <person name="Gilroy R."/>
        </authorList>
    </citation>
    <scope>NUCLEOTIDE SEQUENCE</scope>
    <source>
        <strain evidence="7">ChiW13-3771</strain>
    </source>
</reference>